<sequence>MRARTCSEAFNNGNNDAADVEKPCRCVHGFPGHAFAKGEDGSARCLRWARDFARNWHAETSPSEPDLSGTWVSQRISLQAASARLAPRESTRQLPQHISGHGFGLQSVSSANEAFLPQRGHNHRVTVPVIFGVDALSLCRASFDRPPLSPGLALLTPPQRRAARARKGQLYATIFSDTRSIYAAQVGHGEQRVRGNKGMPNCAEE</sequence>
<dbReference type="Proteomes" id="UP000821853">
    <property type="component" value="Chromosome 1"/>
</dbReference>
<reference evidence="1 2" key="1">
    <citation type="journal article" date="2020" name="Cell">
        <title>Large-Scale Comparative Analyses of Tick Genomes Elucidate Their Genetic Diversity and Vector Capacities.</title>
        <authorList>
            <consortium name="Tick Genome and Microbiome Consortium (TIGMIC)"/>
            <person name="Jia N."/>
            <person name="Wang J."/>
            <person name="Shi W."/>
            <person name="Du L."/>
            <person name="Sun Y."/>
            <person name="Zhan W."/>
            <person name="Jiang J.F."/>
            <person name="Wang Q."/>
            <person name="Zhang B."/>
            <person name="Ji P."/>
            <person name="Bell-Sakyi L."/>
            <person name="Cui X.M."/>
            <person name="Yuan T.T."/>
            <person name="Jiang B.G."/>
            <person name="Yang W.F."/>
            <person name="Lam T.T."/>
            <person name="Chang Q.C."/>
            <person name="Ding S.J."/>
            <person name="Wang X.J."/>
            <person name="Zhu J.G."/>
            <person name="Ruan X.D."/>
            <person name="Zhao L."/>
            <person name="Wei J.T."/>
            <person name="Ye R.Z."/>
            <person name="Que T.C."/>
            <person name="Du C.H."/>
            <person name="Zhou Y.H."/>
            <person name="Cheng J.X."/>
            <person name="Dai P.F."/>
            <person name="Guo W.B."/>
            <person name="Han X.H."/>
            <person name="Huang E.J."/>
            <person name="Li L.F."/>
            <person name="Wei W."/>
            <person name="Gao Y.C."/>
            <person name="Liu J.Z."/>
            <person name="Shao H.Z."/>
            <person name="Wang X."/>
            <person name="Wang C.C."/>
            <person name="Yang T.C."/>
            <person name="Huo Q.B."/>
            <person name="Li W."/>
            <person name="Chen H.Y."/>
            <person name="Chen S.E."/>
            <person name="Zhou L.G."/>
            <person name="Ni X.B."/>
            <person name="Tian J.H."/>
            <person name="Sheng Y."/>
            <person name="Liu T."/>
            <person name="Pan Y.S."/>
            <person name="Xia L.Y."/>
            <person name="Li J."/>
            <person name="Zhao F."/>
            <person name="Cao W.C."/>
        </authorList>
    </citation>
    <scope>NUCLEOTIDE SEQUENCE [LARGE SCALE GENOMIC DNA]</scope>
    <source>
        <strain evidence="1">HaeL-2018</strain>
    </source>
</reference>
<keyword evidence="2" id="KW-1185">Reference proteome</keyword>
<dbReference type="OrthoDB" id="6516323at2759"/>
<dbReference type="VEuPathDB" id="VectorBase:HLOH_064128"/>
<protein>
    <submittedName>
        <fullName evidence="1">Uncharacterized protein</fullName>
    </submittedName>
</protein>
<accession>A0A9J6FI36</accession>
<evidence type="ECO:0000313" key="2">
    <source>
        <dbReference type="Proteomes" id="UP000821853"/>
    </source>
</evidence>
<gene>
    <name evidence="1" type="ORF">HPB48_015483</name>
</gene>
<proteinExistence type="predicted"/>
<dbReference type="EMBL" id="JABSTR010000001">
    <property type="protein sequence ID" value="KAH9362603.1"/>
    <property type="molecule type" value="Genomic_DNA"/>
</dbReference>
<organism evidence="1 2">
    <name type="scientific">Haemaphysalis longicornis</name>
    <name type="common">Bush tick</name>
    <dbReference type="NCBI Taxonomy" id="44386"/>
    <lineage>
        <taxon>Eukaryota</taxon>
        <taxon>Metazoa</taxon>
        <taxon>Ecdysozoa</taxon>
        <taxon>Arthropoda</taxon>
        <taxon>Chelicerata</taxon>
        <taxon>Arachnida</taxon>
        <taxon>Acari</taxon>
        <taxon>Parasitiformes</taxon>
        <taxon>Ixodida</taxon>
        <taxon>Ixodoidea</taxon>
        <taxon>Ixodidae</taxon>
        <taxon>Haemaphysalinae</taxon>
        <taxon>Haemaphysalis</taxon>
    </lineage>
</organism>
<evidence type="ECO:0000313" key="1">
    <source>
        <dbReference type="EMBL" id="KAH9362603.1"/>
    </source>
</evidence>
<name>A0A9J6FI36_HAELO</name>
<dbReference type="AlphaFoldDB" id="A0A9J6FI36"/>
<comment type="caution">
    <text evidence="1">The sequence shown here is derived from an EMBL/GenBank/DDBJ whole genome shotgun (WGS) entry which is preliminary data.</text>
</comment>